<evidence type="ECO:0000313" key="11">
    <source>
        <dbReference type="Proteomes" id="UP001190926"/>
    </source>
</evidence>
<feature type="coiled-coil region" evidence="7">
    <location>
        <begin position="185"/>
        <end position="223"/>
    </location>
</feature>
<dbReference type="GO" id="GO:0005789">
    <property type="term" value="C:endoplasmic reticulum membrane"/>
    <property type="evidence" value="ECO:0007669"/>
    <property type="project" value="UniProtKB-SubCell"/>
</dbReference>
<comment type="caution">
    <text evidence="10">The sequence shown here is derived from an EMBL/GenBank/DDBJ whole genome shotgun (WGS) entry which is preliminary data.</text>
</comment>
<keyword evidence="5 6" id="KW-0472">Membrane</keyword>
<evidence type="ECO:0000256" key="2">
    <source>
        <dbReference type="ARBA" id="ARBA00022692"/>
    </source>
</evidence>
<evidence type="ECO:0000256" key="5">
    <source>
        <dbReference type="ARBA" id="ARBA00023136"/>
    </source>
</evidence>
<evidence type="ECO:0000256" key="4">
    <source>
        <dbReference type="ARBA" id="ARBA00022989"/>
    </source>
</evidence>
<keyword evidence="11" id="KW-1185">Reference proteome</keyword>
<dbReference type="InterPro" id="IPR003388">
    <property type="entry name" value="Reticulon"/>
</dbReference>
<sequence>MSEETFDQSPSTSSPPPTSPESPKLHNRPDLVSDIVLWRRKRVNVMILSAAAAAWVAMDVYHYHFITLLSWLAIAALACLFFWGSMHRFLKKEAADLSEFEISEAAAAEKAELLRRAAEEGIRLMFHVSVEREWFVFGGVVLSLSLISLAASRFDFLTLCVIGIVGAMSLPLVYVKNEKRIREFAEKSKMKLQRLKVMIEEKMQKIKNKIAGKRKEIKGKKTE</sequence>
<comment type="subcellular location">
    <subcellularLocation>
        <location evidence="1 6">Endoplasmic reticulum membrane</location>
        <topology evidence="1 6">Multi-pass membrane protein</topology>
    </subcellularLocation>
</comment>
<dbReference type="Pfam" id="PF02453">
    <property type="entry name" value="Reticulon"/>
    <property type="match status" value="1"/>
</dbReference>
<feature type="transmembrane region" description="Helical" evidence="6">
    <location>
        <begin position="133"/>
        <end position="150"/>
    </location>
</feature>
<dbReference type="InterPro" id="IPR045064">
    <property type="entry name" value="Reticulon-like"/>
</dbReference>
<evidence type="ECO:0000256" key="6">
    <source>
        <dbReference type="RuleBase" id="RU363132"/>
    </source>
</evidence>
<accession>A0AAD4ING7</accession>
<evidence type="ECO:0000313" key="10">
    <source>
        <dbReference type="EMBL" id="KAH6755781.1"/>
    </source>
</evidence>
<feature type="transmembrane region" description="Helical" evidence="6">
    <location>
        <begin position="156"/>
        <end position="175"/>
    </location>
</feature>
<keyword evidence="2 6" id="KW-0812">Transmembrane</keyword>
<keyword evidence="4 6" id="KW-1133">Transmembrane helix</keyword>
<feature type="transmembrane region" description="Helical" evidence="6">
    <location>
        <begin position="64"/>
        <end position="83"/>
    </location>
</feature>
<dbReference type="EMBL" id="SDAM02029587">
    <property type="protein sequence ID" value="KAH6755781.1"/>
    <property type="molecule type" value="Genomic_DNA"/>
</dbReference>
<evidence type="ECO:0000256" key="8">
    <source>
        <dbReference type="SAM" id="MobiDB-lite"/>
    </source>
</evidence>
<protein>
    <recommendedName>
        <fullName evidence="6">Reticulon-like protein</fullName>
    </recommendedName>
</protein>
<gene>
    <name evidence="10" type="ORF">C2S53_009626</name>
</gene>
<dbReference type="PANTHER" id="PTHR10994:SF145">
    <property type="entry name" value="RETICULON-LIKE PROTEIN B13"/>
    <property type="match status" value="1"/>
</dbReference>
<evidence type="ECO:0000256" key="1">
    <source>
        <dbReference type="ARBA" id="ARBA00004477"/>
    </source>
</evidence>
<reference evidence="10 11" key="1">
    <citation type="journal article" date="2021" name="Nat. Commun.">
        <title>Incipient diploidization of the medicinal plant Perilla within 10,000 years.</title>
        <authorList>
            <person name="Zhang Y."/>
            <person name="Shen Q."/>
            <person name="Leng L."/>
            <person name="Zhang D."/>
            <person name="Chen S."/>
            <person name="Shi Y."/>
            <person name="Ning Z."/>
            <person name="Chen S."/>
        </authorList>
    </citation>
    <scope>NUCLEOTIDE SEQUENCE [LARGE SCALE GENOMIC DNA]</scope>
    <source>
        <strain evidence="11">cv. PC099</strain>
    </source>
</reference>
<evidence type="ECO:0000259" key="9">
    <source>
        <dbReference type="PROSITE" id="PS50845"/>
    </source>
</evidence>
<dbReference type="PROSITE" id="PS50845">
    <property type="entry name" value="RETICULON"/>
    <property type="match status" value="1"/>
</dbReference>
<organism evidence="10 11">
    <name type="scientific">Perilla frutescens var. hirtella</name>
    <name type="common">Perilla citriodora</name>
    <name type="synonym">Perilla setoyensis</name>
    <dbReference type="NCBI Taxonomy" id="608512"/>
    <lineage>
        <taxon>Eukaryota</taxon>
        <taxon>Viridiplantae</taxon>
        <taxon>Streptophyta</taxon>
        <taxon>Embryophyta</taxon>
        <taxon>Tracheophyta</taxon>
        <taxon>Spermatophyta</taxon>
        <taxon>Magnoliopsida</taxon>
        <taxon>eudicotyledons</taxon>
        <taxon>Gunneridae</taxon>
        <taxon>Pentapetalae</taxon>
        <taxon>asterids</taxon>
        <taxon>lamiids</taxon>
        <taxon>Lamiales</taxon>
        <taxon>Lamiaceae</taxon>
        <taxon>Nepetoideae</taxon>
        <taxon>Elsholtzieae</taxon>
        <taxon>Perilla</taxon>
    </lineage>
</organism>
<proteinExistence type="predicted"/>
<dbReference type="Proteomes" id="UP001190926">
    <property type="component" value="Unassembled WGS sequence"/>
</dbReference>
<evidence type="ECO:0000256" key="7">
    <source>
        <dbReference type="SAM" id="Coils"/>
    </source>
</evidence>
<feature type="region of interest" description="Disordered" evidence="8">
    <location>
        <begin position="1"/>
        <end position="27"/>
    </location>
</feature>
<dbReference type="AlphaFoldDB" id="A0AAD4ING7"/>
<dbReference type="GO" id="GO:0009617">
    <property type="term" value="P:response to bacterium"/>
    <property type="evidence" value="ECO:0007669"/>
    <property type="project" value="InterPro"/>
</dbReference>
<dbReference type="PANTHER" id="PTHR10994">
    <property type="entry name" value="RETICULON"/>
    <property type="match status" value="1"/>
</dbReference>
<keyword evidence="3 6" id="KW-0256">Endoplasmic reticulum</keyword>
<name>A0AAD4ING7_PERFH</name>
<keyword evidence="7" id="KW-0175">Coiled coil</keyword>
<evidence type="ECO:0000256" key="3">
    <source>
        <dbReference type="ARBA" id="ARBA00022824"/>
    </source>
</evidence>
<feature type="domain" description="Reticulon" evidence="9">
    <location>
        <begin position="32"/>
        <end position="218"/>
    </location>
</feature>